<dbReference type="HOGENOM" id="CLU_2333786_0_0_1"/>
<protein>
    <submittedName>
        <fullName evidence="2">Uncharacterized protein</fullName>
    </submittedName>
</protein>
<reference evidence="2 3" key="1">
    <citation type="journal article" date="2013" name="BMC Genomics">
        <title>Genomics-driven discovery of the pneumocandin biosynthetic gene cluster in the fungus Glarea lozoyensis.</title>
        <authorList>
            <person name="Chen L."/>
            <person name="Yue Q."/>
            <person name="Zhang X."/>
            <person name="Xiang M."/>
            <person name="Wang C."/>
            <person name="Li S."/>
            <person name="Che Y."/>
            <person name="Ortiz-Lopez F.J."/>
            <person name="Bills G.F."/>
            <person name="Liu X."/>
            <person name="An Z."/>
        </authorList>
    </citation>
    <scope>NUCLEOTIDE SEQUENCE [LARGE SCALE GENOMIC DNA]</scope>
    <source>
        <strain evidence="3">ATCC 20868 / MF5171</strain>
    </source>
</reference>
<dbReference type="Proteomes" id="UP000016922">
    <property type="component" value="Unassembled WGS sequence"/>
</dbReference>
<gene>
    <name evidence="2" type="ORF">GLAREA_01042</name>
</gene>
<feature type="region of interest" description="Disordered" evidence="1">
    <location>
        <begin position="1"/>
        <end position="21"/>
    </location>
</feature>
<organism evidence="2 3">
    <name type="scientific">Glarea lozoyensis (strain ATCC 20868 / MF5171)</name>
    <dbReference type="NCBI Taxonomy" id="1116229"/>
    <lineage>
        <taxon>Eukaryota</taxon>
        <taxon>Fungi</taxon>
        <taxon>Dikarya</taxon>
        <taxon>Ascomycota</taxon>
        <taxon>Pezizomycotina</taxon>
        <taxon>Leotiomycetes</taxon>
        <taxon>Helotiales</taxon>
        <taxon>Helotiaceae</taxon>
        <taxon>Glarea</taxon>
    </lineage>
</organism>
<dbReference type="EMBL" id="KE145367">
    <property type="protein sequence ID" value="EPE29882.1"/>
    <property type="molecule type" value="Genomic_DNA"/>
</dbReference>
<name>S3CU10_GLAL2</name>
<proteinExistence type="predicted"/>
<accession>S3CU10</accession>
<dbReference type="RefSeq" id="XP_008083991.1">
    <property type="nucleotide sequence ID" value="XM_008085800.1"/>
</dbReference>
<dbReference type="KEGG" id="glz:GLAREA_01042"/>
<evidence type="ECO:0000313" key="3">
    <source>
        <dbReference type="Proteomes" id="UP000016922"/>
    </source>
</evidence>
<feature type="compositionally biased region" description="Polar residues" evidence="1">
    <location>
        <begin position="9"/>
        <end position="21"/>
    </location>
</feature>
<evidence type="ECO:0000313" key="2">
    <source>
        <dbReference type="EMBL" id="EPE29882.1"/>
    </source>
</evidence>
<dbReference type="GeneID" id="19460100"/>
<sequence length="98" mass="11069">MPNTPPSSPRAQKTTTVLSTPETHLPLETWKERLLGKTFQLVDASGIYQLKDSNEPEIRWPAMVEFLGPGMFQDCDYEPERLRVFLDVSGVARGVEYG</sequence>
<dbReference type="AlphaFoldDB" id="S3CU10"/>
<evidence type="ECO:0000256" key="1">
    <source>
        <dbReference type="SAM" id="MobiDB-lite"/>
    </source>
</evidence>
<keyword evidence="3" id="KW-1185">Reference proteome</keyword>